<dbReference type="GO" id="GO:0005789">
    <property type="term" value="C:endoplasmic reticulum membrane"/>
    <property type="evidence" value="ECO:0007669"/>
    <property type="project" value="UniProtKB-SubCell"/>
</dbReference>
<evidence type="ECO:0000256" key="7">
    <source>
        <dbReference type="ARBA" id="ARBA00022691"/>
    </source>
</evidence>
<keyword evidence="5 13" id="KW-0489">Methyltransferase</keyword>
<keyword evidence="10 13" id="KW-0472">Membrane</keyword>
<dbReference type="PANTHER" id="PTHR12714:SF9">
    <property type="entry name" value="PROTEIN-S-ISOPRENYLCYSTEINE O-METHYLTRANSFERASE"/>
    <property type="match status" value="1"/>
</dbReference>
<keyword evidence="6" id="KW-0808">Transferase</keyword>
<evidence type="ECO:0000256" key="13">
    <source>
        <dbReference type="RuleBase" id="RU362022"/>
    </source>
</evidence>
<dbReference type="GO" id="GO:0032259">
    <property type="term" value="P:methylation"/>
    <property type="evidence" value="ECO:0007669"/>
    <property type="project" value="UniProtKB-KW"/>
</dbReference>
<comment type="similarity">
    <text evidence="3 13">Belongs to the class VI-like SAM-binding methyltransferase superfamily. Isoprenylcysteine carboxyl methyltransferase family.</text>
</comment>
<dbReference type="Gene3D" id="1.20.120.1630">
    <property type="match status" value="1"/>
</dbReference>
<evidence type="ECO:0000313" key="15">
    <source>
        <dbReference type="Proteomes" id="UP001219518"/>
    </source>
</evidence>
<dbReference type="InterPro" id="IPR025770">
    <property type="entry name" value="PPMT_MeTrfase"/>
</dbReference>
<gene>
    <name evidence="14" type="ORF">KUF71_014782</name>
</gene>
<dbReference type="Pfam" id="PF04140">
    <property type="entry name" value="ICMT"/>
    <property type="match status" value="1"/>
</dbReference>
<keyword evidence="9 13" id="KW-1133">Transmembrane helix</keyword>
<feature type="transmembrane region" description="Helical" evidence="13">
    <location>
        <begin position="33"/>
        <end position="52"/>
    </location>
</feature>
<dbReference type="InterPro" id="IPR007269">
    <property type="entry name" value="ICMT_MeTrfase"/>
</dbReference>
<comment type="catalytic activity">
    <reaction evidence="1 13">
        <text>[protein]-C-terminal S-[(2E,6E)-farnesyl]-L-cysteine + S-adenosyl-L-methionine = [protein]-C-terminal S-[(2E,6E)-farnesyl]-L-cysteine methyl ester + S-adenosyl-L-homocysteine</text>
        <dbReference type="Rhea" id="RHEA:21672"/>
        <dbReference type="Rhea" id="RHEA-COMP:12125"/>
        <dbReference type="Rhea" id="RHEA-COMP:12126"/>
        <dbReference type="ChEBI" id="CHEBI:57856"/>
        <dbReference type="ChEBI" id="CHEBI:59789"/>
        <dbReference type="ChEBI" id="CHEBI:90510"/>
        <dbReference type="ChEBI" id="CHEBI:90511"/>
        <dbReference type="EC" id="2.1.1.100"/>
    </reaction>
</comment>
<sequence length="282" mass="32351">MTVHPHTFLSLNCFLMGASSCLGLIFVRSFSHIAALMPAFLCIDYVYLKCFLRDEQYKVGVRATFLGIVFSIGVILTDLGSSTLKPMGIYTCFLSMFHYTEFLAIAVTNPRSLSVRSFVLDNGVEYKVAAISCWIEFFVELYLFPGLKSIWYLSVLGFFMCLSGEILRKVAMWTASTNFNHEVQSVHADDHVLVTHGVYQFMRHPSYVGWFIWSIGSQVLLINPICLIGYTIVSWSFFNERIFYEEITLLNFFGAEYHRYQQKTSTGLPFIKGYIIEEDNMK</sequence>
<evidence type="ECO:0000256" key="6">
    <source>
        <dbReference type="ARBA" id="ARBA00022679"/>
    </source>
</evidence>
<reference evidence="14" key="2">
    <citation type="journal article" date="2023" name="BMC Genomics">
        <title>Pest status, molecular evolution, and epigenetic factors derived from the genome assembly of Frankliniella fusca, a thysanopteran phytovirus vector.</title>
        <authorList>
            <person name="Catto M.A."/>
            <person name="Labadie P.E."/>
            <person name="Jacobson A.L."/>
            <person name="Kennedy G.G."/>
            <person name="Srinivasan R."/>
            <person name="Hunt B.G."/>
        </authorList>
    </citation>
    <scope>NUCLEOTIDE SEQUENCE</scope>
    <source>
        <strain evidence="14">PL_HMW_Pooled</strain>
    </source>
</reference>
<evidence type="ECO:0000256" key="2">
    <source>
        <dbReference type="ARBA" id="ARBA00004141"/>
    </source>
</evidence>
<evidence type="ECO:0000256" key="11">
    <source>
        <dbReference type="ARBA" id="ARBA00023572"/>
    </source>
</evidence>
<evidence type="ECO:0000256" key="12">
    <source>
        <dbReference type="ARBA" id="ARBA00023656"/>
    </source>
</evidence>
<dbReference type="AlphaFoldDB" id="A0AAE1I676"/>
<feature type="transmembrane region" description="Helical" evidence="13">
    <location>
        <begin position="7"/>
        <end position="27"/>
    </location>
</feature>
<evidence type="ECO:0000256" key="8">
    <source>
        <dbReference type="ARBA" id="ARBA00022692"/>
    </source>
</evidence>
<feature type="transmembrane region" description="Helical" evidence="13">
    <location>
        <begin position="150"/>
        <end position="167"/>
    </location>
</feature>
<proteinExistence type="inferred from homology"/>
<evidence type="ECO:0000256" key="1">
    <source>
        <dbReference type="ARBA" id="ARBA00001450"/>
    </source>
</evidence>
<dbReference type="EC" id="2.1.1.100" evidence="4 13"/>
<accession>A0AAE1I676</accession>
<comment type="function">
    <text evidence="11">Catalyzes the post-translational methylation of isoprenylated C-terminal cysteine residues.</text>
</comment>
<keyword evidence="8 13" id="KW-0812">Transmembrane</keyword>
<evidence type="ECO:0000313" key="14">
    <source>
        <dbReference type="EMBL" id="KAK3932805.1"/>
    </source>
</evidence>
<evidence type="ECO:0000256" key="5">
    <source>
        <dbReference type="ARBA" id="ARBA00022603"/>
    </source>
</evidence>
<reference evidence="14" key="1">
    <citation type="submission" date="2021-07" db="EMBL/GenBank/DDBJ databases">
        <authorList>
            <person name="Catto M.A."/>
            <person name="Jacobson A."/>
            <person name="Kennedy G."/>
            <person name="Labadie P."/>
            <person name="Hunt B.G."/>
            <person name="Srinivasan R."/>
        </authorList>
    </citation>
    <scope>NUCLEOTIDE SEQUENCE</scope>
    <source>
        <strain evidence="14">PL_HMW_Pooled</strain>
        <tissue evidence="14">Head</tissue>
    </source>
</reference>
<dbReference type="PROSITE" id="PS51564">
    <property type="entry name" value="SAM_ICMT"/>
    <property type="match status" value="1"/>
</dbReference>
<dbReference type="EMBL" id="JAHWGI010001440">
    <property type="protein sequence ID" value="KAK3932805.1"/>
    <property type="molecule type" value="Genomic_DNA"/>
</dbReference>
<comment type="subcellular location">
    <subcellularLocation>
        <location evidence="13">Endoplasmic reticulum membrane</location>
        <topology evidence="13">Multi-pass membrane protein</topology>
    </subcellularLocation>
    <subcellularLocation>
        <location evidence="2">Membrane</location>
        <topology evidence="2">Multi-pass membrane protein</topology>
    </subcellularLocation>
</comment>
<evidence type="ECO:0000256" key="9">
    <source>
        <dbReference type="ARBA" id="ARBA00022989"/>
    </source>
</evidence>
<evidence type="ECO:0000256" key="10">
    <source>
        <dbReference type="ARBA" id="ARBA00023136"/>
    </source>
</evidence>
<feature type="transmembrane region" description="Helical" evidence="13">
    <location>
        <begin position="59"/>
        <end position="76"/>
    </location>
</feature>
<feature type="transmembrane region" description="Helical" evidence="13">
    <location>
        <begin position="210"/>
        <end position="233"/>
    </location>
</feature>
<name>A0AAE1I676_9NEOP</name>
<organism evidence="14 15">
    <name type="scientific">Frankliniella fusca</name>
    <dbReference type="NCBI Taxonomy" id="407009"/>
    <lineage>
        <taxon>Eukaryota</taxon>
        <taxon>Metazoa</taxon>
        <taxon>Ecdysozoa</taxon>
        <taxon>Arthropoda</taxon>
        <taxon>Hexapoda</taxon>
        <taxon>Insecta</taxon>
        <taxon>Pterygota</taxon>
        <taxon>Neoptera</taxon>
        <taxon>Paraneoptera</taxon>
        <taxon>Thysanoptera</taxon>
        <taxon>Terebrantia</taxon>
        <taxon>Thripoidea</taxon>
        <taxon>Thripidae</taxon>
        <taxon>Frankliniella</taxon>
    </lineage>
</organism>
<evidence type="ECO:0000256" key="4">
    <source>
        <dbReference type="ARBA" id="ARBA00012151"/>
    </source>
</evidence>
<keyword evidence="7 13" id="KW-0949">S-adenosyl-L-methionine</keyword>
<protein>
    <recommendedName>
        <fullName evidence="12 13">Protein-S-isoprenylcysteine O-methyltransferase</fullName>
        <ecNumber evidence="4 13">2.1.1.100</ecNumber>
    </recommendedName>
</protein>
<keyword evidence="13" id="KW-0256">Endoplasmic reticulum</keyword>
<dbReference type="GO" id="GO:0004671">
    <property type="term" value="F:protein C-terminal S-isoprenylcysteine carboxyl O-methyltransferase activity"/>
    <property type="evidence" value="ECO:0007669"/>
    <property type="project" value="UniProtKB-EC"/>
</dbReference>
<keyword evidence="15" id="KW-1185">Reference proteome</keyword>
<dbReference type="PANTHER" id="PTHR12714">
    <property type="entry name" value="PROTEIN-S ISOPRENYLCYSTEINE O-METHYLTRANSFERASE"/>
    <property type="match status" value="1"/>
</dbReference>
<evidence type="ECO:0000256" key="3">
    <source>
        <dbReference type="ARBA" id="ARBA00009140"/>
    </source>
</evidence>
<dbReference type="Proteomes" id="UP001219518">
    <property type="component" value="Unassembled WGS sequence"/>
</dbReference>
<comment type="caution">
    <text evidence="14">The sequence shown here is derived from an EMBL/GenBank/DDBJ whole genome shotgun (WGS) entry which is preliminary data.</text>
</comment>